<evidence type="ECO:0000313" key="3">
    <source>
        <dbReference type="Proteomes" id="UP000053237"/>
    </source>
</evidence>
<gene>
    <name evidence="2" type="ORF">BN9_024750</name>
</gene>
<keyword evidence="1" id="KW-0472">Membrane</keyword>
<dbReference type="InParanoid" id="A0A024G4K1"/>
<evidence type="ECO:0000313" key="2">
    <source>
        <dbReference type="EMBL" id="CCI41691.1"/>
    </source>
</evidence>
<feature type="transmembrane region" description="Helical" evidence="1">
    <location>
        <begin position="132"/>
        <end position="153"/>
    </location>
</feature>
<accession>A0A024G4K1</accession>
<proteinExistence type="predicted"/>
<protein>
    <submittedName>
        <fullName evidence="2">Uncharacterized protein</fullName>
    </submittedName>
</protein>
<comment type="caution">
    <text evidence="2">The sequence shown here is derived from an EMBL/GenBank/DDBJ whole genome shotgun (WGS) entry which is preliminary data.</text>
</comment>
<dbReference type="Proteomes" id="UP000053237">
    <property type="component" value="Unassembled WGS sequence"/>
</dbReference>
<evidence type="ECO:0000256" key="1">
    <source>
        <dbReference type="SAM" id="Phobius"/>
    </source>
</evidence>
<keyword evidence="3" id="KW-1185">Reference proteome</keyword>
<dbReference type="EMBL" id="CAIX01000023">
    <property type="protein sequence ID" value="CCI41691.1"/>
    <property type="molecule type" value="Genomic_DNA"/>
</dbReference>
<reference evidence="2 3" key="1">
    <citation type="submission" date="2012-05" db="EMBL/GenBank/DDBJ databases">
        <title>Recombination and specialization in a pathogen metapopulation.</title>
        <authorList>
            <person name="Gardiner A."/>
            <person name="Kemen E."/>
            <person name="Schultz-Larsen T."/>
            <person name="MacLean D."/>
            <person name="Van Oosterhout C."/>
            <person name="Jones J.D.G."/>
        </authorList>
    </citation>
    <scope>NUCLEOTIDE SEQUENCE [LARGE SCALE GENOMIC DNA]</scope>
    <source>
        <strain evidence="2 3">Ac Nc2</strain>
    </source>
</reference>
<dbReference type="AlphaFoldDB" id="A0A024G4K1"/>
<organism evidence="2 3">
    <name type="scientific">Albugo candida</name>
    <dbReference type="NCBI Taxonomy" id="65357"/>
    <lineage>
        <taxon>Eukaryota</taxon>
        <taxon>Sar</taxon>
        <taxon>Stramenopiles</taxon>
        <taxon>Oomycota</taxon>
        <taxon>Peronosporomycetes</taxon>
        <taxon>Albuginales</taxon>
        <taxon>Albuginaceae</taxon>
        <taxon>Albugo</taxon>
    </lineage>
</organism>
<keyword evidence="1" id="KW-1133">Transmembrane helix</keyword>
<name>A0A024G4K1_9STRA</name>
<keyword evidence="1" id="KW-0812">Transmembrane</keyword>
<sequence>MKRILSSKADSAVDLAKIPSVSALETVEGDEITRAFLCYSKTRTILSKIELSFADWCTLFENTTESLAENDETYCPTESDTADSSMSDWRSVASLDSEETASLFKDAAQDLHSLVSKEYFQQSQFGDYRSRFFSVMYWFPLYIFTLYLAWLALIDAIDRTEIGAQVCKVYLKTSW</sequence>